<dbReference type="GO" id="GO:0006954">
    <property type="term" value="P:inflammatory response"/>
    <property type="evidence" value="ECO:0007669"/>
    <property type="project" value="UniProtKB-KW"/>
</dbReference>
<dbReference type="PANTHER" id="PTHR12015">
    <property type="entry name" value="SMALL INDUCIBLE CYTOKINE A"/>
    <property type="match status" value="1"/>
</dbReference>
<dbReference type="PANTHER" id="PTHR12015:SF190">
    <property type="entry name" value="C-C MOTIF CHEMOKINE"/>
    <property type="match status" value="1"/>
</dbReference>
<dbReference type="SUPFAM" id="SSF54117">
    <property type="entry name" value="Interleukin 8-like chemokines"/>
    <property type="match status" value="1"/>
</dbReference>
<evidence type="ECO:0000256" key="3">
    <source>
        <dbReference type="ARBA" id="ARBA00022514"/>
    </source>
</evidence>
<reference evidence="10" key="3">
    <citation type="submission" date="2025-09" db="UniProtKB">
        <authorList>
            <consortium name="Ensembl"/>
        </authorList>
    </citation>
    <scope>IDENTIFICATION</scope>
</reference>
<name>A0A8C9RMV4_SCLFO</name>
<keyword evidence="6" id="KW-1015">Disulfide bond</keyword>
<gene>
    <name evidence="10" type="primary">LOC108935112</name>
</gene>
<keyword evidence="4" id="KW-0964">Secreted</keyword>
<evidence type="ECO:0000256" key="6">
    <source>
        <dbReference type="ARBA" id="ARBA00023157"/>
    </source>
</evidence>
<dbReference type="FunFam" id="2.40.50.40:FF:000012">
    <property type="entry name" value="C-C motif chemokine"/>
    <property type="match status" value="1"/>
</dbReference>
<dbReference type="InterPro" id="IPR001811">
    <property type="entry name" value="Chemokine_IL8-like_dom"/>
</dbReference>
<evidence type="ECO:0000313" key="10">
    <source>
        <dbReference type="Ensembl" id="ENSSFOP00015016808.1"/>
    </source>
</evidence>
<dbReference type="GO" id="GO:0006955">
    <property type="term" value="P:immune response"/>
    <property type="evidence" value="ECO:0007669"/>
    <property type="project" value="InterPro"/>
</dbReference>
<dbReference type="SMART" id="SM00199">
    <property type="entry name" value="SCY"/>
    <property type="match status" value="1"/>
</dbReference>
<dbReference type="InterPro" id="IPR039809">
    <property type="entry name" value="Chemokine_b/g/d"/>
</dbReference>
<organism evidence="10 11">
    <name type="scientific">Scleropages formosus</name>
    <name type="common">Asian bonytongue</name>
    <name type="synonym">Osteoglossum formosum</name>
    <dbReference type="NCBI Taxonomy" id="113540"/>
    <lineage>
        <taxon>Eukaryota</taxon>
        <taxon>Metazoa</taxon>
        <taxon>Chordata</taxon>
        <taxon>Craniata</taxon>
        <taxon>Vertebrata</taxon>
        <taxon>Euteleostomi</taxon>
        <taxon>Actinopterygii</taxon>
        <taxon>Neopterygii</taxon>
        <taxon>Teleostei</taxon>
        <taxon>Osteoglossocephala</taxon>
        <taxon>Osteoglossomorpha</taxon>
        <taxon>Osteoglossiformes</taxon>
        <taxon>Osteoglossidae</taxon>
        <taxon>Scleropages</taxon>
    </lineage>
</organism>
<dbReference type="RefSeq" id="XP_018608919.1">
    <property type="nucleotide sequence ID" value="XM_018753403.1"/>
</dbReference>
<evidence type="ECO:0000313" key="11">
    <source>
        <dbReference type="Proteomes" id="UP000694397"/>
    </source>
</evidence>
<sequence length="102" mass="11160">MAQFSLTAASVLLLLSVALLCTNAAAACCSRYVENEISIARINGYSIQTNRGRCHINAVIFHTIKGKDLCADPAQPWVMNRIKFLREKVKSMKGSNTTSQAN</sequence>
<evidence type="ECO:0000256" key="4">
    <source>
        <dbReference type="ARBA" id="ARBA00022525"/>
    </source>
</evidence>
<dbReference type="GO" id="GO:0005615">
    <property type="term" value="C:extracellular space"/>
    <property type="evidence" value="ECO:0007669"/>
    <property type="project" value="UniProtKB-KW"/>
</dbReference>
<dbReference type="AlphaFoldDB" id="A0A8C9RMV4"/>
<dbReference type="GeneID" id="108935112"/>
<feature type="domain" description="Chemokine interleukin-8-like" evidence="9">
    <location>
        <begin position="25"/>
        <end position="85"/>
    </location>
</feature>
<evidence type="ECO:0000256" key="1">
    <source>
        <dbReference type="ARBA" id="ARBA00004613"/>
    </source>
</evidence>
<feature type="chain" id="PRO_5034752930" evidence="8">
    <location>
        <begin position="28"/>
        <end position="102"/>
    </location>
</feature>
<dbReference type="Proteomes" id="UP000694397">
    <property type="component" value="Chromosome 3"/>
</dbReference>
<dbReference type="OrthoDB" id="8870994at2759"/>
<reference evidence="10 11" key="1">
    <citation type="submission" date="2019-04" db="EMBL/GenBank/DDBJ databases">
        <authorList>
            <consortium name="Wellcome Sanger Institute Data Sharing"/>
        </authorList>
    </citation>
    <scope>NUCLEOTIDE SEQUENCE [LARGE SCALE GENOMIC DNA]</scope>
</reference>
<feature type="signal peptide" evidence="8">
    <location>
        <begin position="1"/>
        <end position="27"/>
    </location>
</feature>
<dbReference type="GeneTree" id="ENSGT01130000278316"/>
<dbReference type="CDD" id="cd00272">
    <property type="entry name" value="Chemokine_CC"/>
    <property type="match status" value="1"/>
</dbReference>
<evidence type="ECO:0000259" key="9">
    <source>
        <dbReference type="SMART" id="SM00199"/>
    </source>
</evidence>
<dbReference type="GO" id="GO:0008009">
    <property type="term" value="F:chemokine activity"/>
    <property type="evidence" value="ECO:0007669"/>
    <property type="project" value="InterPro"/>
</dbReference>
<protein>
    <submittedName>
        <fullName evidence="10">C-C motif chemokine 2-like</fullName>
    </submittedName>
</protein>
<dbReference type="InterPro" id="IPR036048">
    <property type="entry name" value="Interleukin_8-like_sf"/>
</dbReference>
<reference evidence="10" key="2">
    <citation type="submission" date="2025-08" db="UniProtKB">
        <authorList>
            <consortium name="Ensembl"/>
        </authorList>
    </citation>
    <scope>IDENTIFICATION</scope>
</reference>
<accession>A0A8C9RMV4</accession>
<keyword evidence="3" id="KW-0202">Cytokine</keyword>
<keyword evidence="11" id="KW-1185">Reference proteome</keyword>
<dbReference type="Ensembl" id="ENSSFOT00015016997.2">
    <property type="protein sequence ID" value="ENSSFOP00015016808.1"/>
    <property type="gene ID" value="ENSSFOG00015010836.2"/>
</dbReference>
<evidence type="ECO:0000256" key="8">
    <source>
        <dbReference type="SAM" id="SignalP"/>
    </source>
</evidence>
<keyword evidence="7" id="KW-0395">Inflammatory response</keyword>
<evidence type="ECO:0000256" key="7">
    <source>
        <dbReference type="ARBA" id="ARBA00023198"/>
    </source>
</evidence>
<dbReference type="Pfam" id="PF00048">
    <property type="entry name" value="IL8"/>
    <property type="match status" value="1"/>
</dbReference>
<dbReference type="KEGG" id="sfm:108935112"/>
<comment type="subcellular location">
    <subcellularLocation>
        <location evidence="1">Secreted</location>
    </subcellularLocation>
</comment>
<evidence type="ECO:0000256" key="2">
    <source>
        <dbReference type="ARBA" id="ARBA00022500"/>
    </source>
</evidence>
<keyword evidence="5 8" id="KW-0732">Signal</keyword>
<dbReference type="Gene3D" id="2.40.50.40">
    <property type="match status" value="1"/>
</dbReference>
<proteinExistence type="predicted"/>
<evidence type="ECO:0000256" key="5">
    <source>
        <dbReference type="ARBA" id="ARBA00022729"/>
    </source>
</evidence>
<keyword evidence="2" id="KW-0145">Chemotaxis</keyword>